<evidence type="ECO:0008006" key="11">
    <source>
        <dbReference type="Google" id="ProtNLM"/>
    </source>
</evidence>
<dbReference type="AlphaFoldDB" id="A0A2R6QES4"/>
<keyword evidence="7" id="KW-0503">Monooxygenase</keyword>
<sequence>MPLPPGLVYLSANVPQLVIPPSLVYVFSSLAKSHYGVVAPLWLITPFYLLSWPLAIFFYIQWRDWKVTREAAAIGATLPPRLAHKYPGGFDILKTVARDAETRILGYSFYKWTEQYGPTFNFRVLFENRIFTCEPEYIKRILATDFPGYEKGPDFMRQMRTLLGTGVFNSDGEMWNHAEEVLHLMNARMQQGYPVDWQDLVSRFTLDSATEFLFGQNVRSLSAGLPYPPPSALARSDQSKSHPANRFAQAFLEAQIASAKRSRYTKAWPLWEFWQDKAAIQMKVIDEFIEPLLKEALSKKAEGGSENKPKDVEEDETLLEHLVKLTDDPQVIRDETLNILLAGRDTVRSRIYRDLKQLPDTN</sequence>
<comment type="caution">
    <text evidence="9">The sequence shown here is derived from an EMBL/GenBank/DDBJ whole genome shotgun (WGS) entry which is preliminary data.</text>
</comment>
<proteinExistence type="inferred from homology"/>
<feature type="transmembrane region" description="Helical" evidence="8">
    <location>
        <begin position="39"/>
        <end position="60"/>
    </location>
</feature>
<keyword evidence="5" id="KW-0560">Oxidoreductase</keyword>
<evidence type="ECO:0000313" key="10">
    <source>
        <dbReference type="Proteomes" id="UP000186601"/>
    </source>
</evidence>
<evidence type="ECO:0000256" key="5">
    <source>
        <dbReference type="ARBA" id="ARBA00023002"/>
    </source>
</evidence>
<dbReference type="PANTHER" id="PTHR24287:SF1">
    <property type="entry name" value="P450, PUTATIVE (EUROFUNG)-RELATED"/>
    <property type="match status" value="1"/>
</dbReference>
<evidence type="ECO:0000256" key="2">
    <source>
        <dbReference type="ARBA" id="ARBA00010617"/>
    </source>
</evidence>
<organism evidence="9 10">
    <name type="scientific">Hermanssonia centrifuga</name>
    <dbReference type="NCBI Taxonomy" id="98765"/>
    <lineage>
        <taxon>Eukaryota</taxon>
        <taxon>Fungi</taxon>
        <taxon>Dikarya</taxon>
        <taxon>Basidiomycota</taxon>
        <taxon>Agaricomycotina</taxon>
        <taxon>Agaricomycetes</taxon>
        <taxon>Polyporales</taxon>
        <taxon>Meruliaceae</taxon>
        <taxon>Hermanssonia</taxon>
    </lineage>
</organism>
<reference evidence="9 10" key="1">
    <citation type="submission" date="2018-02" db="EMBL/GenBank/DDBJ databases">
        <title>Genome sequence of the basidiomycete white-rot fungus Phlebia centrifuga.</title>
        <authorList>
            <person name="Granchi Z."/>
            <person name="Peng M."/>
            <person name="de Vries R.P."/>
            <person name="Hilden K."/>
            <person name="Makela M.R."/>
            <person name="Grigoriev I."/>
            <person name="Riley R."/>
        </authorList>
    </citation>
    <scope>NUCLEOTIDE SEQUENCE [LARGE SCALE GENOMIC DNA]</scope>
    <source>
        <strain evidence="9 10">FBCC195</strain>
    </source>
</reference>
<name>A0A2R6QES4_9APHY</name>
<comment type="cofactor">
    <cofactor evidence="1">
        <name>heme</name>
        <dbReference type="ChEBI" id="CHEBI:30413"/>
    </cofactor>
</comment>
<dbReference type="InterPro" id="IPR047146">
    <property type="entry name" value="Cyt_P450_E_CYP52_fungi"/>
</dbReference>
<dbReference type="GO" id="GO:0005506">
    <property type="term" value="F:iron ion binding"/>
    <property type="evidence" value="ECO:0007669"/>
    <property type="project" value="InterPro"/>
</dbReference>
<evidence type="ECO:0000256" key="4">
    <source>
        <dbReference type="ARBA" id="ARBA00022723"/>
    </source>
</evidence>
<evidence type="ECO:0000313" key="9">
    <source>
        <dbReference type="EMBL" id="PSS06617.1"/>
    </source>
</evidence>
<keyword evidence="8" id="KW-1133">Transmembrane helix</keyword>
<gene>
    <name evidence="9" type="ORF">PHLCEN_2v3573</name>
</gene>
<dbReference type="SUPFAM" id="SSF48264">
    <property type="entry name" value="Cytochrome P450"/>
    <property type="match status" value="1"/>
</dbReference>
<dbReference type="OrthoDB" id="1470350at2759"/>
<evidence type="ECO:0000256" key="3">
    <source>
        <dbReference type="ARBA" id="ARBA00022617"/>
    </source>
</evidence>
<dbReference type="GO" id="GO:0020037">
    <property type="term" value="F:heme binding"/>
    <property type="evidence" value="ECO:0007669"/>
    <property type="project" value="InterPro"/>
</dbReference>
<keyword evidence="8" id="KW-0472">Membrane</keyword>
<dbReference type="PANTHER" id="PTHR24287">
    <property type="entry name" value="P450, PUTATIVE (EUROFUNG)-RELATED"/>
    <property type="match status" value="1"/>
</dbReference>
<dbReference type="Gene3D" id="1.10.630.10">
    <property type="entry name" value="Cytochrome P450"/>
    <property type="match status" value="1"/>
</dbReference>
<keyword evidence="8" id="KW-0812">Transmembrane</keyword>
<dbReference type="GO" id="GO:0004497">
    <property type="term" value="F:monooxygenase activity"/>
    <property type="evidence" value="ECO:0007669"/>
    <property type="project" value="UniProtKB-KW"/>
</dbReference>
<evidence type="ECO:0000256" key="1">
    <source>
        <dbReference type="ARBA" id="ARBA00001971"/>
    </source>
</evidence>
<dbReference type="InterPro" id="IPR036396">
    <property type="entry name" value="Cyt_P450_sf"/>
</dbReference>
<keyword evidence="6" id="KW-0408">Iron</keyword>
<dbReference type="STRING" id="98765.A0A2R6QES4"/>
<dbReference type="GO" id="GO:0016705">
    <property type="term" value="F:oxidoreductase activity, acting on paired donors, with incorporation or reduction of molecular oxygen"/>
    <property type="evidence" value="ECO:0007669"/>
    <property type="project" value="InterPro"/>
</dbReference>
<dbReference type="Proteomes" id="UP000186601">
    <property type="component" value="Unassembled WGS sequence"/>
</dbReference>
<comment type="similarity">
    <text evidence="2">Belongs to the cytochrome P450 family.</text>
</comment>
<accession>A0A2R6QES4</accession>
<evidence type="ECO:0000256" key="7">
    <source>
        <dbReference type="ARBA" id="ARBA00023033"/>
    </source>
</evidence>
<evidence type="ECO:0000256" key="6">
    <source>
        <dbReference type="ARBA" id="ARBA00023004"/>
    </source>
</evidence>
<keyword evidence="4" id="KW-0479">Metal-binding</keyword>
<evidence type="ECO:0000256" key="8">
    <source>
        <dbReference type="SAM" id="Phobius"/>
    </source>
</evidence>
<keyword evidence="3" id="KW-0349">Heme</keyword>
<protein>
    <recommendedName>
        <fullName evidence="11">Cytochrome P450</fullName>
    </recommendedName>
</protein>
<keyword evidence="10" id="KW-1185">Reference proteome</keyword>
<dbReference type="EMBL" id="MLYV02000358">
    <property type="protein sequence ID" value="PSS06617.1"/>
    <property type="molecule type" value="Genomic_DNA"/>
</dbReference>